<sequence>MDSASGIGAAIAKRFVEQGAKAVIADLNLEAARVKADGPMSDRERQSALPWM</sequence>
<reference evidence="1 2" key="1">
    <citation type="submission" date="2017-08" db="EMBL/GenBank/DDBJ databases">
        <title>Multipartite genome sequences of Sinorhizobium species nodulating soybeans.</title>
        <authorList>
            <person name="Tian C.F."/>
        </authorList>
    </citation>
    <scope>NUCLEOTIDE SEQUENCE [LARGE SCALE GENOMIC DNA]</scope>
    <source>
        <strain evidence="1 2">CCBAU 05684</strain>
    </source>
</reference>
<dbReference type="AlphaFoldDB" id="A0A249PG41"/>
<dbReference type="SUPFAM" id="SSF51735">
    <property type="entry name" value="NAD(P)-binding Rossmann-fold domains"/>
    <property type="match status" value="1"/>
</dbReference>
<dbReference type="Gene3D" id="3.40.50.720">
    <property type="entry name" value="NAD(P)-binding Rossmann-like Domain"/>
    <property type="match status" value="1"/>
</dbReference>
<keyword evidence="2" id="KW-1185">Reference proteome</keyword>
<dbReference type="KEGG" id="esj:SJ05684_c34620"/>
<dbReference type="EMBL" id="CP023067">
    <property type="protein sequence ID" value="ASY64878.1"/>
    <property type="molecule type" value="Genomic_DNA"/>
</dbReference>
<protein>
    <recommendedName>
        <fullName evidence="3">3-oxoacyl-[acyl-carrier protein] reductase</fullName>
    </recommendedName>
</protein>
<gene>
    <name evidence="1" type="ORF">SJ05684_c34620</name>
</gene>
<organism evidence="1 2">
    <name type="scientific">Sinorhizobium sojae CCBAU 05684</name>
    <dbReference type="NCBI Taxonomy" id="716928"/>
    <lineage>
        <taxon>Bacteria</taxon>
        <taxon>Pseudomonadati</taxon>
        <taxon>Pseudomonadota</taxon>
        <taxon>Alphaproteobacteria</taxon>
        <taxon>Hyphomicrobiales</taxon>
        <taxon>Rhizobiaceae</taxon>
        <taxon>Sinorhizobium/Ensifer group</taxon>
        <taxon>Sinorhizobium</taxon>
    </lineage>
</organism>
<dbReference type="InterPro" id="IPR036291">
    <property type="entry name" value="NAD(P)-bd_dom_sf"/>
</dbReference>
<evidence type="ECO:0000313" key="1">
    <source>
        <dbReference type="EMBL" id="ASY64878.1"/>
    </source>
</evidence>
<proteinExistence type="predicted"/>
<accession>A0A249PG41</accession>
<evidence type="ECO:0000313" key="2">
    <source>
        <dbReference type="Proteomes" id="UP000217211"/>
    </source>
</evidence>
<evidence type="ECO:0008006" key="3">
    <source>
        <dbReference type="Google" id="ProtNLM"/>
    </source>
</evidence>
<dbReference type="Proteomes" id="UP000217211">
    <property type="component" value="Chromosome"/>
</dbReference>
<dbReference type="RefSeq" id="WP_244426612.1">
    <property type="nucleotide sequence ID" value="NZ_AJQT01000027.1"/>
</dbReference>
<name>A0A249PG41_9HYPH</name>